<keyword evidence="5 7" id="KW-0472">Membrane</keyword>
<comment type="caution">
    <text evidence="8">The sequence shown here is derived from an EMBL/GenBank/DDBJ whole genome shotgun (WGS) entry which is preliminary data.</text>
</comment>
<feature type="region of interest" description="Disordered" evidence="6">
    <location>
        <begin position="362"/>
        <end position="386"/>
    </location>
</feature>
<evidence type="ECO:0000256" key="3">
    <source>
        <dbReference type="ARBA" id="ARBA00022692"/>
    </source>
</evidence>
<dbReference type="Pfam" id="PF02653">
    <property type="entry name" value="BPD_transp_2"/>
    <property type="match status" value="1"/>
</dbReference>
<organism evidence="8 9">
    <name type="scientific">Pelolinea submarina</name>
    <dbReference type="NCBI Taxonomy" id="913107"/>
    <lineage>
        <taxon>Bacteria</taxon>
        <taxon>Bacillati</taxon>
        <taxon>Chloroflexota</taxon>
        <taxon>Anaerolineae</taxon>
        <taxon>Anaerolineales</taxon>
        <taxon>Anaerolineaceae</taxon>
        <taxon>Pelolinea</taxon>
    </lineage>
</organism>
<feature type="transmembrane region" description="Helical" evidence="7">
    <location>
        <begin position="206"/>
        <end position="225"/>
    </location>
</feature>
<dbReference type="PANTHER" id="PTHR47089:SF1">
    <property type="entry name" value="GUANOSINE ABC TRANSPORTER PERMEASE PROTEIN NUPP"/>
    <property type="match status" value="1"/>
</dbReference>
<gene>
    <name evidence="8" type="ORF">DFR64_2801</name>
</gene>
<dbReference type="Proteomes" id="UP000256388">
    <property type="component" value="Unassembled WGS sequence"/>
</dbReference>
<proteinExistence type="predicted"/>
<feature type="transmembrane region" description="Helical" evidence="7">
    <location>
        <begin position="288"/>
        <end position="313"/>
    </location>
</feature>
<accession>A0A347ZWH7</accession>
<evidence type="ECO:0000313" key="9">
    <source>
        <dbReference type="Proteomes" id="UP000256388"/>
    </source>
</evidence>
<dbReference type="AlphaFoldDB" id="A0A347ZWH7"/>
<protein>
    <submittedName>
        <fullName evidence="8">Simple sugar transport system permease protein</fullName>
    </submittedName>
</protein>
<comment type="subcellular location">
    <subcellularLocation>
        <location evidence="1">Cell membrane</location>
        <topology evidence="1">Multi-pass membrane protein</topology>
    </subcellularLocation>
</comment>
<feature type="transmembrane region" description="Helical" evidence="7">
    <location>
        <begin position="333"/>
        <end position="351"/>
    </location>
</feature>
<evidence type="ECO:0000256" key="2">
    <source>
        <dbReference type="ARBA" id="ARBA00022475"/>
    </source>
</evidence>
<name>A0A347ZWH7_9CHLR</name>
<dbReference type="EMBL" id="QUMS01000005">
    <property type="protein sequence ID" value="REG05401.1"/>
    <property type="molecule type" value="Genomic_DNA"/>
</dbReference>
<dbReference type="OrthoDB" id="45037at2"/>
<keyword evidence="2" id="KW-1003">Cell membrane</keyword>
<evidence type="ECO:0000256" key="4">
    <source>
        <dbReference type="ARBA" id="ARBA00022989"/>
    </source>
</evidence>
<evidence type="ECO:0000313" key="8">
    <source>
        <dbReference type="EMBL" id="REG05401.1"/>
    </source>
</evidence>
<dbReference type="GO" id="GO:0005886">
    <property type="term" value="C:plasma membrane"/>
    <property type="evidence" value="ECO:0007669"/>
    <property type="project" value="UniProtKB-SubCell"/>
</dbReference>
<keyword evidence="4 7" id="KW-1133">Transmembrane helix</keyword>
<feature type="transmembrane region" description="Helical" evidence="7">
    <location>
        <begin position="254"/>
        <end position="276"/>
    </location>
</feature>
<keyword evidence="3 7" id="KW-0812">Transmembrane</keyword>
<feature type="transmembrane region" description="Helical" evidence="7">
    <location>
        <begin position="64"/>
        <end position="84"/>
    </location>
</feature>
<dbReference type="RefSeq" id="WP_116226068.1">
    <property type="nucleotide sequence ID" value="NZ_AP018437.1"/>
</dbReference>
<evidence type="ECO:0000256" key="6">
    <source>
        <dbReference type="SAM" id="MobiDB-lite"/>
    </source>
</evidence>
<keyword evidence="8" id="KW-0813">Transport</keyword>
<evidence type="ECO:0000256" key="5">
    <source>
        <dbReference type="ARBA" id="ARBA00023136"/>
    </source>
</evidence>
<keyword evidence="8" id="KW-0762">Sugar transport</keyword>
<dbReference type="InterPro" id="IPR001851">
    <property type="entry name" value="ABC_transp_permease"/>
</dbReference>
<dbReference type="CDD" id="cd06580">
    <property type="entry name" value="TM_PBP1_transp_TpRbsC_like"/>
    <property type="match status" value="1"/>
</dbReference>
<keyword evidence="9" id="KW-1185">Reference proteome</keyword>
<evidence type="ECO:0000256" key="7">
    <source>
        <dbReference type="SAM" id="Phobius"/>
    </source>
</evidence>
<feature type="compositionally biased region" description="Basic and acidic residues" evidence="6">
    <location>
        <begin position="376"/>
        <end position="386"/>
    </location>
</feature>
<sequence>MKSFLKSKGFREFLRIALALFIGLGLGFIITLFVSEDPINAYKSFLLGPLSRLNRIGDWLEESLTLILLGLTICIVFNASQWYIGVEGQMILGAMAAGIVSLYVPLPPAPRILLAFLAAMIVGALWGLIPALLKAYYNANELVTSLMLNTIALKLFEYVLKNFIMNEKSRSVSSESIGKEFRLGTFIPDLPFLHNIRELWIKQTSVTVMVYVVIAAVIVVYYLLYKTPFGYELRMVGINGKFARYGGINVNRAVIMSIMVSGIFAGLAGVHITLAIHNKLISNMTSGLGFEGINIAILASNNPLGVPIAGLLYGYLRAGSDVMERSSDVSRELVFVIQAMVLLLVTAERLLPVVRTRIAENQDSDNRNNGSKNAKQLKEEGESHVA</sequence>
<feature type="transmembrane region" description="Helical" evidence="7">
    <location>
        <begin position="13"/>
        <end position="34"/>
    </location>
</feature>
<dbReference type="PANTHER" id="PTHR47089">
    <property type="entry name" value="ABC TRANSPORTER, PERMEASE PROTEIN"/>
    <property type="match status" value="1"/>
</dbReference>
<feature type="transmembrane region" description="Helical" evidence="7">
    <location>
        <begin position="113"/>
        <end position="136"/>
    </location>
</feature>
<evidence type="ECO:0000256" key="1">
    <source>
        <dbReference type="ARBA" id="ARBA00004651"/>
    </source>
</evidence>
<feature type="transmembrane region" description="Helical" evidence="7">
    <location>
        <begin position="90"/>
        <end position="106"/>
    </location>
</feature>
<reference evidence="8 9" key="1">
    <citation type="submission" date="2018-08" db="EMBL/GenBank/DDBJ databases">
        <title>Genomic Encyclopedia of Type Strains, Phase IV (KMG-IV): sequencing the most valuable type-strain genomes for metagenomic binning, comparative biology and taxonomic classification.</title>
        <authorList>
            <person name="Goeker M."/>
        </authorList>
    </citation>
    <scope>NUCLEOTIDE SEQUENCE [LARGE SCALE GENOMIC DNA]</scope>
    <source>
        <strain evidence="8 9">DSM 23923</strain>
    </source>
</reference>
<dbReference type="GO" id="GO:0022857">
    <property type="term" value="F:transmembrane transporter activity"/>
    <property type="evidence" value="ECO:0007669"/>
    <property type="project" value="InterPro"/>
</dbReference>